<evidence type="ECO:0000313" key="2">
    <source>
        <dbReference type="Proteomes" id="UP001497535"/>
    </source>
</evidence>
<name>A0ACB0ZXV3_MELEN</name>
<reference evidence="1" key="1">
    <citation type="submission" date="2023-11" db="EMBL/GenBank/DDBJ databases">
        <authorList>
            <person name="Poullet M."/>
        </authorList>
    </citation>
    <scope>NUCLEOTIDE SEQUENCE</scope>
    <source>
        <strain evidence="1">E1834</strain>
    </source>
</reference>
<organism evidence="1 2">
    <name type="scientific">Meloidogyne enterolobii</name>
    <name type="common">Root-knot nematode worm</name>
    <name type="synonym">Meloidogyne mayaguensis</name>
    <dbReference type="NCBI Taxonomy" id="390850"/>
    <lineage>
        <taxon>Eukaryota</taxon>
        <taxon>Metazoa</taxon>
        <taxon>Ecdysozoa</taxon>
        <taxon>Nematoda</taxon>
        <taxon>Chromadorea</taxon>
        <taxon>Rhabditida</taxon>
        <taxon>Tylenchina</taxon>
        <taxon>Tylenchomorpha</taxon>
        <taxon>Tylenchoidea</taxon>
        <taxon>Meloidogynidae</taxon>
        <taxon>Meloidogyninae</taxon>
        <taxon>Meloidogyne</taxon>
    </lineage>
</organism>
<gene>
    <name evidence="1" type="ORF">MENTE1834_LOCUS30550</name>
</gene>
<evidence type="ECO:0000313" key="1">
    <source>
        <dbReference type="EMBL" id="CAK5083227.1"/>
    </source>
</evidence>
<keyword evidence="2" id="KW-1185">Reference proteome</keyword>
<dbReference type="EMBL" id="CAVMJV010000050">
    <property type="protein sequence ID" value="CAK5083227.1"/>
    <property type="molecule type" value="Genomic_DNA"/>
</dbReference>
<sequence>MAAELTYLDTQLAETLTFAFTHSLKALCDHLEEVKRWALASLISNPTELARIIFGNNYLIAKREGSSLLRIWPCIALKEEEFNFIPTNLEECFELIPIQLTTENQTHLAFLDPTTMIVQPTSKKAPCAQFKNLILELNHNTLEINQLTGEGF</sequence>
<accession>A0ACB0ZXV3</accession>
<dbReference type="Proteomes" id="UP001497535">
    <property type="component" value="Unassembled WGS sequence"/>
</dbReference>
<protein>
    <submittedName>
        <fullName evidence="1">Uncharacterized protein</fullName>
    </submittedName>
</protein>
<proteinExistence type="predicted"/>
<comment type="caution">
    <text evidence="1">The sequence shown here is derived from an EMBL/GenBank/DDBJ whole genome shotgun (WGS) entry which is preliminary data.</text>
</comment>